<name>A0ABV7ECE6_9SPHN</name>
<dbReference type="RefSeq" id="WP_336917273.1">
    <property type="nucleotide sequence ID" value="NZ_JBANRN010000001.1"/>
</dbReference>
<sequence length="235" mass="26007">MMRRLPLAATATRWRRLLRDTAGLAATEFAIIFPALLGMGLMGLELANRAIVQMQINQLAMQIADNASRVGEQSQLTQRKIYESDIQDLFYGAELQAGQHLDLYGRGRVILSSLEVVPGTVDEQYIHWQRCMGNKRHNSSYGMEGDGLDDDFPGMGPPGEEVIAFADEAVMFVEIAYDYRPLIGNPFGAPATIKAHASFTVRDDRDLSQIYQRDPSSPDQQADCGSFGSTAFSPR</sequence>
<reference evidence="4" key="1">
    <citation type="journal article" date="2019" name="Int. J. Syst. Evol. Microbiol.">
        <title>The Global Catalogue of Microorganisms (GCM) 10K type strain sequencing project: providing services to taxonomists for standard genome sequencing and annotation.</title>
        <authorList>
            <consortium name="The Broad Institute Genomics Platform"/>
            <consortium name="The Broad Institute Genome Sequencing Center for Infectious Disease"/>
            <person name="Wu L."/>
            <person name="Ma J."/>
        </authorList>
    </citation>
    <scope>NUCLEOTIDE SEQUENCE [LARGE SCALE GENOMIC DNA]</scope>
    <source>
        <strain evidence="4">KCTC 52606</strain>
    </source>
</reference>
<organism evidence="3 4">
    <name type="scientific">Alteraurantiacibacter lauratis</name>
    <dbReference type="NCBI Taxonomy" id="2054627"/>
    <lineage>
        <taxon>Bacteria</taxon>
        <taxon>Pseudomonadati</taxon>
        <taxon>Pseudomonadota</taxon>
        <taxon>Alphaproteobacteria</taxon>
        <taxon>Sphingomonadales</taxon>
        <taxon>Erythrobacteraceae</taxon>
        <taxon>Alteraurantiacibacter</taxon>
    </lineage>
</organism>
<accession>A0ABV7ECE6</accession>
<gene>
    <name evidence="3" type="ORF">ACFODK_01215</name>
</gene>
<feature type="transmembrane region" description="Helical" evidence="2">
    <location>
        <begin position="21"/>
        <end position="44"/>
    </location>
</feature>
<feature type="compositionally biased region" description="Polar residues" evidence="1">
    <location>
        <begin position="209"/>
        <end position="220"/>
    </location>
</feature>
<evidence type="ECO:0000313" key="4">
    <source>
        <dbReference type="Proteomes" id="UP001595378"/>
    </source>
</evidence>
<protein>
    <submittedName>
        <fullName evidence="3">TadE/TadG family type IV pilus assembly protein</fullName>
    </submittedName>
</protein>
<dbReference type="EMBL" id="JBHRSU010000001">
    <property type="protein sequence ID" value="MFC3099509.1"/>
    <property type="molecule type" value="Genomic_DNA"/>
</dbReference>
<dbReference type="Proteomes" id="UP001595378">
    <property type="component" value="Unassembled WGS sequence"/>
</dbReference>
<keyword evidence="2" id="KW-1133">Transmembrane helix</keyword>
<proteinExistence type="predicted"/>
<evidence type="ECO:0000256" key="1">
    <source>
        <dbReference type="SAM" id="MobiDB-lite"/>
    </source>
</evidence>
<comment type="caution">
    <text evidence="3">The sequence shown here is derived from an EMBL/GenBank/DDBJ whole genome shotgun (WGS) entry which is preliminary data.</text>
</comment>
<evidence type="ECO:0000313" key="3">
    <source>
        <dbReference type="EMBL" id="MFC3099509.1"/>
    </source>
</evidence>
<keyword evidence="2" id="KW-0812">Transmembrane</keyword>
<keyword evidence="2" id="KW-0472">Membrane</keyword>
<feature type="region of interest" description="Disordered" evidence="1">
    <location>
        <begin position="207"/>
        <end position="235"/>
    </location>
</feature>
<keyword evidence="4" id="KW-1185">Reference proteome</keyword>
<evidence type="ECO:0000256" key="2">
    <source>
        <dbReference type="SAM" id="Phobius"/>
    </source>
</evidence>